<evidence type="ECO:0000256" key="1">
    <source>
        <dbReference type="SAM" id="Coils"/>
    </source>
</evidence>
<sequence>MHLYFVWIKKYRNNIQNLPFNLGGPYRFHYDEDQKSLNITDNPFYLEGFYNHRDESDQNGIANISDVSAIIGENGVGKTSFFDFIKENLLEGQIGVNSTCIFAFRTSDSKNIIYHDKILKIEKGNFKEKGFIIKSYTSGDNGEELDSPGRNGEQIKEFVNTSFIFFSNIFDGKDEVSLSGLNNISTNFLIRNDLIRVKESHYDYKSQAKSEVEIFQTEELQRQLDFLSNTKFNKVIPFPLPEVLLISSKAKYLGASSSYEEKLYLDILPEFKKIANDILLLARKEEDTETSYHKKALIAFSVEAFINLLTEASYSDRVKLISLSQKRIKELLKIKKNTVETIKTLLNEIIESLKNGNPIKVSDQIIDWPTGVLKFINYLEQSVKSGKLKVSYQASYNLKTYFLYLEIKDNFSLAQKFFNIYKSSFSLLPYLNFSWRSLSSGEKALLNIYSRFYSLIDNQRFNNRQLKKDVVIMIDEGENFLHPNWQRQFIKILLDFIPLIYSSANIKDKRTIHIILASNSPLIASDIPSTNLVFLKRSWNNLETEVQDSLEEKKQTFASNIHTLLSDSFFMNQGTIGDFAKSKINWVIEQLNGDFKEIDHNQNIIETIINLIGEPLIKAKLISMLRDRLSINMININERLTTLERDIKVLKNK</sequence>
<keyword evidence="3" id="KW-1185">Reference proteome</keyword>
<comment type="caution">
    <text evidence="2">The sequence shown here is derived from an EMBL/GenBank/DDBJ whole genome shotgun (WGS) entry which is preliminary data.</text>
</comment>
<keyword evidence="1" id="KW-0175">Coiled coil</keyword>
<dbReference type="SUPFAM" id="SSF52540">
    <property type="entry name" value="P-loop containing nucleoside triphosphate hydrolases"/>
    <property type="match status" value="1"/>
</dbReference>
<evidence type="ECO:0000313" key="2">
    <source>
        <dbReference type="EMBL" id="MBK0403057.1"/>
    </source>
</evidence>
<dbReference type="Gene3D" id="3.40.50.300">
    <property type="entry name" value="P-loop containing nucleotide triphosphate hydrolases"/>
    <property type="match status" value="1"/>
</dbReference>
<dbReference type="Proteomes" id="UP000644147">
    <property type="component" value="Unassembled WGS sequence"/>
</dbReference>
<accession>A0ABS1C1K6</accession>
<dbReference type="RefSeq" id="WP_200505798.1">
    <property type="nucleotide sequence ID" value="NZ_JAEHFX010000003.1"/>
</dbReference>
<name>A0ABS1C1K6_9BACT</name>
<reference evidence="2 3" key="1">
    <citation type="submission" date="2020-12" db="EMBL/GenBank/DDBJ databases">
        <title>Bacterial novel species Adhaeribacter sp. BT258 isolated from soil.</title>
        <authorList>
            <person name="Jung H.-Y."/>
        </authorList>
    </citation>
    <scope>NUCLEOTIDE SEQUENCE [LARGE SCALE GENOMIC DNA]</scope>
    <source>
        <strain evidence="2 3">BT258</strain>
    </source>
</reference>
<organism evidence="2 3">
    <name type="scientific">Adhaeribacter terrigena</name>
    <dbReference type="NCBI Taxonomy" id="2793070"/>
    <lineage>
        <taxon>Bacteria</taxon>
        <taxon>Pseudomonadati</taxon>
        <taxon>Bacteroidota</taxon>
        <taxon>Cytophagia</taxon>
        <taxon>Cytophagales</taxon>
        <taxon>Hymenobacteraceae</taxon>
        <taxon>Adhaeribacter</taxon>
    </lineage>
</organism>
<feature type="coiled-coil region" evidence="1">
    <location>
        <begin position="626"/>
        <end position="653"/>
    </location>
</feature>
<dbReference type="EMBL" id="JAEHFX010000003">
    <property type="protein sequence ID" value="MBK0403057.1"/>
    <property type="molecule type" value="Genomic_DNA"/>
</dbReference>
<gene>
    <name evidence="2" type="ORF">I5M27_08665</name>
</gene>
<protein>
    <submittedName>
        <fullName evidence="2">AAA family ATPase</fullName>
    </submittedName>
</protein>
<proteinExistence type="predicted"/>
<evidence type="ECO:0000313" key="3">
    <source>
        <dbReference type="Proteomes" id="UP000644147"/>
    </source>
</evidence>
<dbReference type="InterPro" id="IPR027417">
    <property type="entry name" value="P-loop_NTPase"/>
</dbReference>